<gene>
    <name evidence="2" type="ORF">E6O75_ATG02190</name>
</gene>
<feature type="chain" id="PRO_5021496136" evidence="1">
    <location>
        <begin position="21"/>
        <end position="82"/>
    </location>
</feature>
<dbReference type="EMBL" id="SNSC02000007">
    <property type="protein sequence ID" value="TID23016.1"/>
    <property type="molecule type" value="Genomic_DNA"/>
</dbReference>
<evidence type="ECO:0000313" key="2">
    <source>
        <dbReference type="EMBL" id="TID23016.1"/>
    </source>
</evidence>
<reference evidence="2 3" key="1">
    <citation type="submission" date="2019-04" db="EMBL/GenBank/DDBJ databases">
        <title>High contiguity whole genome sequence and gene annotation resource for two Venturia nashicola isolates.</title>
        <authorList>
            <person name="Prokchorchik M."/>
            <person name="Won K."/>
            <person name="Lee Y."/>
            <person name="Choi E.D."/>
            <person name="Segonzac C."/>
            <person name="Sohn K.H."/>
        </authorList>
    </citation>
    <scope>NUCLEOTIDE SEQUENCE [LARGE SCALE GENOMIC DNA]</scope>
    <source>
        <strain evidence="2 3">PRI2</strain>
    </source>
</reference>
<accession>A0A4Z1PD33</accession>
<comment type="caution">
    <text evidence="2">The sequence shown here is derived from an EMBL/GenBank/DDBJ whole genome shotgun (WGS) entry which is preliminary data.</text>
</comment>
<feature type="signal peptide" evidence="1">
    <location>
        <begin position="1"/>
        <end position="20"/>
    </location>
</feature>
<evidence type="ECO:0000313" key="3">
    <source>
        <dbReference type="Proteomes" id="UP000298493"/>
    </source>
</evidence>
<dbReference type="AlphaFoldDB" id="A0A4Z1PD33"/>
<organism evidence="2 3">
    <name type="scientific">Venturia nashicola</name>
    <dbReference type="NCBI Taxonomy" id="86259"/>
    <lineage>
        <taxon>Eukaryota</taxon>
        <taxon>Fungi</taxon>
        <taxon>Dikarya</taxon>
        <taxon>Ascomycota</taxon>
        <taxon>Pezizomycotina</taxon>
        <taxon>Dothideomycetes</taxon>
        <taxon>Pleosporomycetidae</taxon>
        <taxon>Venturiales</taxon>
        <taxon>Venturiaceae</taxon>
        <taxon>Venturia</taxon>
    </lineage>
</organism>
<proteinExistence type="predicted"/>
<name>A0A4Z1PD33_9PEZI</name>
<keyword evidence="3" id="KW-1185">Reference proteome</keyword>
<dbReference type="Proteomes" id="UP000298493">
    <property type="component" value="Unassembled WGS sequence"/>
</dbReference>
<sequence length="82" mass="8813">MQLIPLAFVTLLSFSSLSAAEYCKDAPPNCQYGVKNSIWLGCDKMSFLSCGPKSPCAAQGRKRSHCCKATEETGAAAEYCVK</sequence>
<keyword evidence="1" id="KW-0732">Signal</keyword>
<evidence type="ECO:0000256" key="1">
    <source>
        <dbReference type="SAM" id="SignalP"/>
    </source>
</evidence>
<protein>
    <submittedName>
        <fullName evidence="2">Putative transporter</fullName>
    </submittedName>
</protein>